<evidence type="ECO:0000313" key="2">
    <source>
        <dbReference type="EMBL" id="MBR0666326.1"/>
    </source>
</evidence>
<evidence type="ECO:0000313" key="3">
    <source>
        <dbReference type="Proteomes" id="UP001196870"/>
    </source>
</evidence>
<feature type="region of interest" description="Disordered" evidence="1">
    <location>
        <begin position="1"/>
        <end position="30"/>
    </location>
</feature>
<sequence>MPEPIIPKDSEATIERPPEAPRPPVEPWTGRALWPTFMRRTLPADLLNDPKLTDRMQ</sequence>
<name>A0ABS5F1C5_9PROT</name>
<comment type="caution">
    <text evidence="2">The sequence shown here is derived from an EMBL/GenBank/DDBJ whole genome shotgun (WGS) entry which is preliminary data.</text>
</comment>
<dbReference type="Proteomes" id="UP001196870">
    <property type="component" value="Unassembled WGS sequence"/>
</dbReference>
<gene>
    <name evidence="2" type="ORF">GXW71_18335</name>
</gene>
<feature type="compositionally biased region" description="Basic and acidic residues" evidence="1">
    <location>
        <begin position="1"/>
        <end position="19"/>
    </location>
</feature>
<accession>A0ABS5F1C5</accession>
<keyword evidence="3" id="KW-1185">Reference proteome</keyword>
<proteinExistence type="predicted"/>
<dbReference type="EMBL" id="JAAGBB010000022">
    <property type="protein sequence ID" value="MBR0666326.1"/>
    <property type="molecule type" value="Genomic_DNA"/>
</dbReference>
<reference evidence="3" key="1">
    <citation type="journal article" date="2021" name="Syst. Appl. Microbiol.">
        <title>Roseomonas hellenica sp. nov., isolated from roots of wild-growing Alkanna tinctoria.</title>
        <authorList>
            <person name="Rat A."/>
            <person name="Naranjo H.D."/>
            <person name="Lebbe L."/>
            <person name="Cnockaert M."/>
            <person name="Krigas N."/>
            <person name="Grigoriadou K."/>
            <person name="Maloupa E."/>
            <person name="Willems A."/>
        </authorList>
    </citation>
    <scope>NUCLEOTIDE SEQUENCE [LARGE SCALE GENOMIC DNA]</scope>
    <source>
        <strain evidence="3">LMG 31523</strain>
    </source>
</reference>
<dbReference type="RefSeq" id="WP_211854001.1">
    <property type="nucleotide sequence ID" value="NZ_JAAGBB010000022.1"/>
</dbReference>
<protein>
    <submittedName>
        <fullName evidence="2">Uncharacterized protein</fullName>
    </submittedName>
</protein>
<organism evidence="2 3">
    <name type="scientific">Plastoroseomonas hellenica</name>
    <dbReference type="NCBI Taxonomy" id="2687306"/>
    <lineage>
        <taxon>Bacteria</taxon>
        <taxon>Pseudomonadati</taxon>
        <taxon>Pseudomonadota</taxon>
        <taxon>Alphaproteobacteria</taxon>
        <taxon>Acetobacterales</taxon>
        <taxon>Acetobacteraceae</taxon>
        <taxon>Plastoroseomonas</taxon>
    </lineage>
</organism>
<evidence type="ECO:0000256" key="1">
    <source>
        <dbReference type="SAM" id="MobiDB-lite"/>
    </source>
</evidence>